<dbReference type="Gene3D" id="1.10.30.50">
    <property type="match status" value="1"/>
</dbReference>
<protein>
    <recommendedName>
        <fullName evidence="3">HNH endonuclease</fullName>
    </recommendedName>
</protein>
<dbReference type="Proteomes" id="UP001597173">
    <property type="component" value="Unassembled WGS sequence"/>
</dbReference>
<evidence type="ECO:0000313" key="2">
    <source>
        <dbReference type="Proteomes" id="UP001597173"/>
    </source>
</evidence>
<dbReference type="EMBL" id="JBHTNF010000007">
    <property type="protein sequence ID" value="MFD1328854.1"/>
    <property type="molecule type" value="Genomic_DNA"/>
</dbReference>
<evidence type="ECO:0000313" key="1">
    <source>
        <dbReference type="EMBL" id="MFD1328854.1"/>
    </source>
</evidence>
<accession>A0ABW3YYA1</accession>
<dbReference type="RefSeq" id="WP_374839503.1">
    <property type="nucleotide sequence ID" value="NZ_JBHEEW010000009.1"/>
</dbReference>
<gene>
    <name evidence="1" type="ORF">ACFQ33_13235</name>
</gene>
<name>A0ABW3YYA1_MYCRA</name>
<evidence type="ECO:0008006" key="3">
    <source>
        <dbReference type="Google" id="ProtNLM"/>
    </source>
</evidence>
<sequence>MIMRLPAPTACALQLVDDVVAERQGGRNAAYFTGIAGEWRSRVQAYLNAGGSPAVVPPWPAANVRKKSFLNLYLSPKEGAAQRLILDDLRDHDLTACPACGEAGRPNTLDHYLPKTEYPHFCVTPHNLFPMCDACQKEKGIKTGDHADSRFFLHPYFDVFIAEQVLQLTIQAPFTAPLFDLLPAPGLTPVQERLVGCHLRELAIVPRYTRFFREQFRRLLRLVSKMRASGQDVRASLELFKTNAEDLTPNSWEHIFYDAVLSNPDFLEFLENEELPALL</sequence>
<reference evidence="2" key="1">
    <citation type="journal article" date="2019" name="Int. J. Syst. Evol. Microbiol.">
        <title>The Global Catalogue of Microorganisms (GCM) 10K type strain sequencing project: providing services to taxonomists for standard genome sequencing and annotation.</title>
        <authorList>
            <consortium name="The Broad Institute Genomics Platform"/>
            <consortium name="The Broad Institute Genome Sequencing Center for Infectious Disease"/>
            <person name="Wu L."/>
            <person name="Ma J."/>
        </authorList>
    </citation>
    <scope>NUCLEOTIDE SEQUENCE [LARGE SCALE GENOMIC DNA]</scope>
    <source>
        <strain evidence="2">CCUG 55609</strain>
    </source>
</reference>
<proteinExistence type="predicted"/>
<comment type="caution">
    <text evidence="1">The sequence shown here is derived from an EMBL/GenBank/DDBJ whole genome shotgun (WGS) entry which is preliminary data.</text>
</comment>
<keyword evidence="2" id="KW-1185">Reference proteome</keyword>
<organism evidence="1 2">
    <name type="scientific">Mycoplana ramosa</name>
    <name type="common">Mycoplana bullata</name>
    <dbReference type="NCBI Taxonomy" id="40837"/>
    <lineage>
        <taxon>Bacteria</taxon>
        <taxon>Pseudomonadati</taxon>
        <taxon>Pseudomonadota</taxon>
        <taxon>Alphaproteobacteria</taxon>
        <taxon>Hyphomicrobiales</taxon>
        <taxon>Rhizobiaceae</taxon>
        <taxon>Mycoplana</taxon>
    </lineage>
</organism>